<proteinExistence type="inferred from homology"/>
<evidence type="ECO:0000256" key="13">
    <source>
        <dbReference type="ARBA" id="ARBA00026103"/>
    </source>
</evidence>
<dbReference type="GO" id="GO:0005737">
    <property type="term" value="C:cytoplasm"/>
    <property type="evidence" value="ECO:0007669"/>
    <property type="project" value="TreeGrafter"/>
</dbReference>
<evidence type="ECO:0000256" key="12">
    <source>
        <dbReference type="ARBA" id="ARBA00024596"/>
    </source>
</evidence>
<evidence type="ECO:0000256" key="22">
    <source>
        <dbReference type="ARBA" id="ARBA00049032"/>
    </source>
</evidence>
<comment type="catalytic activity">
    <reaction evidence="9">
        <text>8-oxo-dATP + H2O = 8-oxo-dAMP + diphosphate + H(+)</text>
        <dbReference type="Rhea" id="RHEA:65396"/>
        <dbReference type="ChEBI" id="CHEBI:15377"/>
        <dbReference type="ChEBI" id="CHEBI:15378"/>
        <dbReference type="ChEBI" id="CHEBI:33019"/>
        <dbReference type="ChEBI" id="CHEBI:71361"/>
        <dbReference type="ChEBI" id="CHEBI:172871"/>
    </reaction>
    <physiologicalReaction direction="left-to-right" evidence="9">
        <dbReference type="Rhea" id="RHEA:65397"/>
    </physiologicalReaction>
</comment>
<evidence type="ECO:0000256" key="7">
    <source>
        <dbReference type="ARBA" id="ARBA00022842"/>
    </source>
</evidence>
<keyword evidence="5" id="KW-0479">Metal-binding</keyword>
<evidence type="ECO:0000256" key="21">
    <source>
        <dbReference type="ARBA" id="ARBA00048894"/>
    </source>
</evidence>
<keyword evidence="8" id="KW-0539">Nucleus</keyword>
<dbReference type="GO" id="GO:0005634">
    <property type="term" value="C:nucleus"/>
    <property type="evidence" value="ECO:0007669"/>
    <property type="project" value="UniProtKB-SubCell"/>
</dbReference>
<evidence type="ECO:0000256" key="9">
    <source>
        <dbReference type="ARBA" id="ARBA00024448"/>
    </source>
</evidence>
<dbReference type="GO" id="GO:0042262">
    <property type="term" value="P:DNA protection"/>
    <property type="evidence" value="ECO:0007669"/>
    <property type="project" value="InterPro"/>
</dbReference>
<evidence type="ECO:0000256" key="15">
    <source>
        <dbReference type="ARBA" id="ARBA00029673"/>
    </source>
</evidence>
<name>A0A9X0CSR0_9CNID</name>
<evidence type="ECO:0000256" key="5">
    <source>
        <dbReference type="ARBA" id="ARBA00022723"/>
    </source>
</evidence>
<reference evidence="25" key="1">
    <citation type="submission" date="2023-01" db="EMBL/GenBank/DDBJ databases">
        <title>Genome assembly of the deep-sea coral Lophelia pertusa.</title>
        <authorList>
            <person name="Herrera S."/>
            <person name="Cordes E."/>
        </authorList>
    </citation>
    <scope>NUCLEOTIDE SEQUENCE</scope>
    <source>
        <strain evidence="25">USNM1676648</strain>
        <tissue evidence="25">Polyp</tissue>
    </source>
</reference>
<dbReference type="EC" id="3.6.1.56" evidence="13"/>
<comment type="similarity">
    <text evidence="3">Belongs to the Nudix hydrolase family.</text>
</comment>
<evidence type="ECO:0000256" key="16">
    <source>
        <dbReference type="ARBA" id="ARBA00030634"/>
    </source>
</evidence>
<dbReference type="PROSITE" id="PS51462">
    <property type="entry name" value="NUDIX"/>
    <property type="match status" value="1"/>
</dbReference>
<dbReference type="AlphaFoldDB" id="A0A9X0CSR0"/>
<evidence type="ECO:0000256" key="8">
    <source>
        <dbReference type="ARBA" id="ARBA00023242"/>
    </source>
</evidence>
<evidence type="ECO:0000313" key="25">
    <source>
        <dbReference type="EMBL" id="KAJ7374126.1"/>
    </source>
</evidence>
<dbReference type="OrthoDB" id="408303at2759"/>
<dbReference type="PROSITE" id="PS00893">
    <property type="entry name" value="NUDIX_BOX"/>
    <property type="match status" value="1"/>
</dbReference>
<dbReference type="InterPro" id="IPR000086">
    <property type="entry name" value="NUDIX_hydrolase_dom"/>
</dbReference>
<evidence type="ECO:0000256" key="10">
    <source>
        <dbReference type="ARBA" id="ARBA00024459"/>
    </source>
</evidence>
<evidence type="ECO:0000256" key="6">
    <source>
        <dbReference type="ARBA" id="ARBA00022801"/>
    </source>
</evidence>
<dbReference type="EMBL" id="MU826829">
    <property type="protein sequence ID" value="KAJ7374126.1"/>
    <property type="molecule type" value="Genomic_DNA"/>
</dbReference>
<accession>A0A9X0CSR0</accession>
<comment type="catalytic activity">
    <reaction evidence="11">
        <text>8-oxo-dGTP + H2O = 8-oxo-dGMP + diphosphate + H(+)</text>
        <dbReference type="Rhea" id="RHEA:31575"/>
        <dbReference type="ChEBI" id="CHEBI:15377"/>
        <dbReference type="ChEBI" id="CHEBI:15378"/>
        <dbReference type="ChEBI" id="CHEBI:33019"/>
        <dbReference type="ChEBI" id="CHEBI:63224"/>
        <dbReference type="ChEBI" id="CHEBI:77896"/>
    </reaction>
    <physiologicalReaction direction="left-to-right" evidence="11">
        <dbReference type="Rhea" id="RHEA:31576"/>
    </physiologicalReaction>
</comment>
<dbReference type="Pfam" id="PF00293">
    <property type="entry name" value="NUDIX"/>
    <property type="match status" value="1"/>
</dbReference>
<keyword evidence="7" id="KW-0460">Magnesium</keyword>
<evidence type="ECO:0000313" key="26">
    <source>
        <dbReference type="Proteomes" id="UP001163046"/>
    </source>
</evidence>
<keyword evidence="6 25" id="KW-0378">Hydrolase</keyword>
<evidence type="ECO:0000256" key="1">
    <source>
        <dbReference type="ARBA" id="ARBA00001946"/>
    </source>
</evidence>
<comment type="subcellular location">
    <subcellularLocation>
        <location evidence="2">Nucleus</location>
    </subcellularLocation>
</comment>
<dbReference type="CDD" id="cd03427">
    <property type="entry name" value="NUDIX_MTH1_Nudt1"/>
    <property type="match status" value="1"/>
</dbReference>
<dbReference type="GO" id="GO:0008413">
    <property type="term" value="F:8-oxo-7,8-dihydroguanosine triphosphate pyrophosphatase activity"/>
    <property type="evidence" value="ECO:0007669"/>
    <property type="project" value="InterPro"/>
</dbReference>
<gene>
    <name evidence="25" type="primary">NUDT1_1</name>
    <name evidence="25" type="ORF">OS493_009463</name>
</gene>
<dbReference type="GO" id="GO:0046872">
    <property type="term" value="F:metal ion binding"/>
    <property type="evidence" value="ECO:0007669"/>
    <property type="project" value="UniProtKB-KW"/>
</dbReference>
<dbReference type="SUPFAM" id="SSF55811">
    <property type="entry name" value="Nudix"/>
    <property type="match status" value="1"/>
</dbReference>
<evidence type="ECO:0000256" key="11">
    <source>
        <dbReference type="ARBA" id="ARBA00024486"/>
    </source>
</evidence>
<dbReference type="InterPro" id="IPR020084">
    <property type="entry name" value="NUDIX_hydrolase_CS"/>
</dbReference>
<dbReference type="PANTHER" id="PTHR43758">
    <property type="entry name" value="7,8-DIHYDRO-8-OXOGUANINE TRIPHOSPHATASE"/>
    <property type="match status" value="1"/>
</dbReference>
<evidence type="ECO:0000256" key="20">
    <source>
        <dbReference type="ARBA" id="ARBA00048002"/>
    </source>
</evidence>
<dbReference type="Gene3D" id="3.90.79.10">
    <property type="entry name" value="Nucleoside Triphosphate Pyrophosphohydrolase"/>
    <property type="match status" value="1"/>
</dbReference>
<evidence type="ECO:0000256" key="2">
    <source>
        <dbReference type="ARBA" id="ARBA00004123"/>
    </source>
</evidence>
<comment type="function">
    <text evidence="23">Oxidized purine nucleoside triphosphate hydrolase which is a prominent sanitizer of the oxidized nucleotide pool. Catalyzes the hydrolysis of 2-oxo-dATP (2-hydroxy-dATP) into 2-oxo-dAMP. Also has a significant hydrolase activity toward 2-oxo-ATP, 8-oxo-dGTP and 8-oxo-dATP. Through the hydrolysis of oxidized purine nucleoside triphosphates, prevents their incorporation into DNA and the subsequent transversions A:T to C:G and G:C to T:A. Also catalyzes the hydrolysis of methylated purine nucleoside triphosphate preventing their integration into DNA. Through this antimutagenic activity protects cells from oxidative stress.</text>
</comment>
<evidence type="ECO:0000256" key="17">
    <source>
        <dbReference type="ARBA" id="ARBA00030682"/>
    </source>
</evidence>
<comment type="catalytic activity">
    <reaction evidence="22">
        <text>N(6)-methyl-dATP + H2O = N(6)-methyl-dAMP + diphosphate + H(+)</text>
        <dbReference type="Rhea" id="RHEA:67604"/>
        <dbReference type="ChEBI" id="CHEBI:15377"/>
        <dbReference type="ChEBI" id="CHEBI:15378"/>
        <dbReference type="ChEBI" id="CHEBI:33019"/>
        <dbReference type="ChEBI" id="CHEBI:169976"/>
        <dbReference type="ChEBI" id="CHEBI:172872"/>
    </reaction>
    <physiologicalReaction direction="left-to-right" evidence="22">
        <dbReference type="Rhea" id="RHEA:67605"/>
    </physiologicalReaction>
</comment>
<comment type="cofactor">
    <cofactor evidence="1">
        <name>Mg(2+)</name>
        <dbReference type="ChEBI" id="CHEBI:18420"/>
    </cofactor>
</comment>
<comment type="subunit">
    <text evidence="4">Monomer.</text>
</comment>
<evidence type="ECO:0000256" key="14">
    <source>
        <dbReference type="ARBA" id="ARBA00026218"/>
    </source>
</evidence>
<protein>
    <recommendedName>
        <fullName evidence="14">Oxidized purine nucleoside triphosphate hydrolase</fullName>
        <ecNumber evidence="13">3.6.1.56</ecNumber>
    </recommendedName>
    <alternativeName>
        <fullName evidence="18">2-hydroxy-dATP diphosphatase</fullName>
    </alternativeName>
    <alternativeName>
        <fullName evidence="17">7,8-dihydro-8-oxoguanine triphosphatase</fullName>
    </alternativeName>
    <alternativeName>
        <fullName evidence="16">8-oxo-dGTPase</fullName>
    </alternativeName>
    <alternativeName>
        <fullName evidence="19">Methylated purine nucleoside triphosphate hydrolase</fullName>
    </alternativeName>
    <alternativeName>
        <fullName evidence="15">Nucleoside diphosphate-linked moiety X motif 1</fullName>
    </alternativeName>
</protein>
<feature type="domain" description="Nudix hydrolase" evidence="24">
    <location>
        <begin position="3"/>
        <end position="129"/>
    </location>
</feature>
<dbReference type="GO" id="GO:0008828">
    <property type="term" value="F:dATP diphosphatase activity"/>
    <property type="evidence" value="ECO:0007669"/>
    <property type="project" value="UniProtKB-EC"/>
</dbReference>
<comment type="catalytic activity">
    <reaction evidence="21">
        <text>O(6)-methyl-dGTP + H2O = O(6)-methyl-dGMP + diphosphate + H(+)</text>
        <dbReference type="Rhea" id="RHEA:67600"/>
        <dbReference type="ChEBI" id="CHEBI:15377"/>
        <dbReference type="ChEBI" id="CHEBI:15378"/>
        <dbReference type="ChEBI" id="CHEBI:33019"/>
        <dbReference type="ChEBI" id="CHEBI:169974"/>
        <dbReference type="ChEBI" id="CHEBI:169975"/>
    </reaction>
    <physiologicalReaction direction="left-to-right" evidence="21">
        <dbReference type="Rhea" id="RHEA:67601"/>
    </physiologicalReaction>
</comment>
<dbReference type="PRINTS" id="PR01403">
    <property type="entry name" value="8OXTPHPHTASE"/>
</dbReference>
<evidence type="ECO:0000256" key="19">
    <source>
        <dbReference type="ARBA" id="ARBA00032071"/>
    </source>
</evidence>
<comment type="catalytic activity">
    <reaction evidence="10">
        <text>2-oxo-dATP + H2O = 2-oxo-dAMP + diphosphate + H(+)</text>
        <dbReference type="Rhea" id="RHEA:31583"/>
        <dbReference type="ChEBI" id="CHEBI:15377"/>
        <dbReference type="ChEBI" id="CHEBI:15378"/>
        <dbReference type="ChEBI" id="CHEBI:33019"/>
        <dbReference type="ChEBI" id="CHEBI:63212"/>
        <dbReference type="ChEBI" id="CHEBI:77897"/>
        <dbReference type="EC" id="3.6.1.56"/>
    </reaction>
    <physiologicalReaction direction="left-to-right" evidence="10">
        <dbReference type="Rhea" id="RHEA:31584"/>
    </physiologicalReaction>
</comment>
<evidence type="ECO:0000256" key="3">
    <source>
        <dbReference type="ARBA" id="ARBA00005582"/>
    </source>
</evidence>
<evidence type="ECO:0000256" key="4">
    <source>
        <dbReference type="ARBA" id="ARBA00011245"/>
    </source>
</evidence>
<comment type="catalytic activity">
    <reaction evidence="20">
        <text>N(6)-methyl-ATP + H2O = N(6)-methyl-AMP + diphosphate + H(+)</text>
        <dbReference type="Rhea" id="RHEA:67608"/>
        <dbReference type="ChEBI" id="CHEBI:15377"/>
        <dbReference type="ChEBI" id="CHEBI:15378"/>
        <dbReference type="ChEBI" id="CHEBI:33019"/>
        <dbReference type="ChEBI" id="CHEBI:144842"/>
        <dbReference type="ChEBI" id="CHEBI:172873"/>
    </reaction>
    <physiologicalReaction direction="left-to-right" evidence="20">
        <dbReference type="Rhea" id="RHEA:67609"/>
    </physiologicalReaction>
</comment>
<dbReference type="InterPro" id="IPR015797">
    <property type="entry name" value="NUDIX_hydrolase-like_dom_sf"/>
</dbReference>
<dbReference type="PANTHER" id="PTHR43758:SF2">
    <property type="entry name" value="OXIDIZED PURINE NUCLEOSIDE TRIPHOSPHATE HYDROLASE"/>
    <property type="match status" value="1"/>
</dbReference>
<organism evidence="25 26">
    <name type="scientific">Desmophyllum pertusum</name>
    <dbReference type="NCBI Taxonomy" id="174260"/>
    <lineage>
        <taxon>Eukaryota</taxon>
        <taxon>Metazoa</taxon>
        <taxon>Cnidaria</taxon>
        <taxon>Anthozoa</taxon>
        <taxon>Hexacorallia</taxon>
        <taxon>Scleractinia</taxon>
        <taxon>Caryophylliina</taxon>
        <taxon>Caryophylliidae</taxon>
        <taxon>Desmophyllum</taxon>
    </lineage>
</organism>
<comment type="catalytic activity">
    <reaction evidence="12">
        <text>2-oxo-ATP + H2O = 2-oxo-AMP + diphosphate + H(+)</text>
        <dbReference type="Rhea" id="RHEA:67392"/>
        <dbReference type="ChEBI" id="CHEBI:15377"/>
        <dbReference type="ChEBI" id="CHEBI:15378"/>
        <dbReference type="ChEBI" id="CHEBI:33019"/>
        <dbReference type="ChEBI" id="CHEBI:71395"/>
        <dbReference type="ChEBI" id="CHEBI:172878"/>
    </reaction>
    <physiologicalReaction direction="left-to-right" evidence="12">
        <dbReference type="Rhea" id="RHEA:67393"/>
    </physiologicalReaction>
</comment>
<evidence type="ECO:0000259" key="24">
    <source>
        <dbReference type="PROSITE" id="PS51462"/>
    </source>
</evidence>
<dbReference type="InterPro" id="IPR003563">
    <property type="entry name" value="8ODP"/>
</dbReference>
<sequence length="155" mass="17856">MTKNKLYTSVFILNEANVLLGMKKRGFGVGRWNGFGGKVDADETILEAAKRELLEESGLTVNELQEAGILKFEYLGESEILEVHVFTACKFEGTPTESEEMRPKWFPIPEVPYNDMWPDDRLWFPLMFRGQKFSGYFKFNGHLEIQDYTLEPACT</sequence>
<comment type="caution">
    <text evidence="25">The sequence shown here is derived from an EMBL/GenBank/DDBJ whole genome shotgun (WGS) entry which is preliminary data.</text>
</comment>
<evidence type="ECO:0000256" key="18">
    <source>
        <dbReference type="ARBA" id="ARBA00031927"/>
    </source>
</evidence>
<dbReference type="Proteomes" id="UP001163046">
    <property type="component" value="Unassembled WGS sequence"/>
</dbReference>
<evidence type="ECO:0000256" key="23">
    <source>
        <dbReference type="ARBA" id="ARBA00053094"/>
    </source>
</evidence>
<keyword evidence="26" id="KW-1185">Reference proteome</keyword>